<organism evidence="1">
    <name type="scientific">Myoviridae sp. cti9m5</name>
    <dbReference type="NCBI Taxonomy" id="2827613"/>
    <lineage>
        <taxon>Viruses</taxon>
        <taxon>Duplodnaviria</taxon>
        <taxon>Heunggongvirae</taxon>
        <taxon>Uroviricota</taxon>
        <taxon>Caudoviricetes</taxon>
    </lineage>
</organism>
<evidence type="ECO:0008006" key="2">
    <source>
        <dbReference type="Google" id="ProtNLM"/>
    </source>
</evidence>
<reference evidence="1" key="1">
    <citation type="journal article" date="2021" name="Proc. Natl. Acad. Sci. U.S.A.">
        <title>A Catalog of Tens of Thousands of Viruses from Human Metagenomes Reveals Hidden Associations with Chronic Diseases.</title>
        <authorList>
            <person name="Tisza M.J."/>
            <person name="Buck C.B."/>
        </authorList>
    </citation>
    <scope>NUCLEOTIDE SEQUENCE</scope>
    <source>
        <strain evidence="1">Cti9m5</strain>
    </source>
</reference>
<dbReference type="Pfam" id="PF06995">
    <property type="entry name" value="Phage_P2_GpU"/>
    <property type="match status" value="1"/>
</dbReference>
<accession>A0A8S5LP27</accession>
<dbReference type="InterPro" id="IPR009734">
    <property type="entry name" value="Myoviridae_GpU"/>
</dbReference>
<evidence type="ECO:0000313" key="1">
    <source>
        <dbReference type="EMBL" id="DAD71698.1"/>
    </source>
</evidence>
<proteinExistence type="predicted"/>
<name>A0A8S5LP27_9CAUD</name>
<protein>
    <recommendedName>
        <fullName evidence="2">Phage tail protein</fullName>
    </recommendedName>
</protein>
<dbReference type="EMBL" id="BK015886">
    <property type="protein sequence ID" value="DAD71698.1"/>
    <property type="molecule type" value="Genomic_DNA"/>
</dbReference>
<sequence>MVILAALGMFVFTTYTIPFQNLDRNQSWKHPHGAIVGKDFAPSQYVGKEPDEITLKCELRPEITGGDFSIEWLRKMADTGQAYPLILGTGKLMGSFVITAISENRSELMYDSKARSISFSMTLKKVAEHSFGLKGEALGLAVGLVRMLSGV</sequence>